<organism evidence="4 5">
    <name type="scientific">Rosa chinensis</name>
    <name type="common">China rose</name>
    <dbReference type="NCBI Taxonomy" id="74649"/>
    <lineage>
        <taxon>Eukaryota</taxon>
        <taxon>Viridiplantae</taxon>
        <taxon>Streptophyta</taxon>
        <taxon>Embryophyta</taxon>
        <taxon>Tracheophyta</taxon>
        <taxon>Spermatophyta</taxon>
        <taxon>Magnoliopsida</taxon>
        <taxon>eudicotyledons</taxon>
        <taxon>Gunneridae</taxon>
        <taxon>Pentapetalae</taxon>
        <taxon>rosids</taxon>
        <taxon>fabids</taxon>
        <taxon>Rosales</taxon>
        <taxon>Rosaceae</taxon>
        <taxon>Rosoideae</taxon>
        <taxon>Rosoideae incertae sedis</taxon>
        <taxon>Rosa</taxon>
    </lineage>
</organism>
<evidence type="ECO:0000256" key="1">
    <source>
        <dbReference type="ARBA" id="ARBA00022737"/>
    </source>
</evidence>
<dbReference type="InterPro" id="IPR044974">
    <property type="entry name" value="Disease_R_plants"/>
</dbReference>
<evidence type="ECO:0000313" key="4">
    <source>
        <dbReference type="EMBL" id="PRQ18323.1"/>
    </source>
</evidence>
<feature type="domain" description="Disease resistance protein winged helix" evidence="3">
    <location>
        <begin position="53"/>
        <end position="127"/>
    </location>
</feature>
<keyword evidence="2" id="KW-0611">Plant defense</keyword>
<sequence length="154" mass="18393">MMRSKMCDEWQSILDSGIWDLPEEETRILMILKLSFDELKSPLLKQCFAYCSMFTKDFEFEKDDLIQLWMAQGWLHPSPNQNNLEMEDKGNEYFNILLQNSFFQDVRRDNYGDIITCKMHDLVHDLAERVSKLKYLHSLFSNRAVLDNVQLTWI</sequence>
<dbReference type="AlphaFoldDB" id="A0A2P6P8R5"/>
<dbReference type="STRING" id="74649.A0A2P6P8R5"/>
<dbReference type="PANTHER" id="PTHR23155:SF1139">
    <property type="entry name" value="CC-NBS-LRR RESISTANCE PROTEIN"/>
    <property type="match status" value="1"/>
</dbReference>
<dbReference type="GO" id="GO:0098542">
    <property type="term" value="P:defense response to other organism"/>
    <property type="evidence" value="ECO:0007669"/>
    <property type="project" value="TreeGrafter"/>
</dbReference>
<keyword evidence="5" id="KW-1185">Reference proteome</keyword>
<evidence type="ECO:0000256" key="2">
    <source>
        <dbReference type="ARBA" id="ARBA00022821"/>
    </source>
</evidence>
<dbReference type="Gene3D" id="1.10.10.10">
    <property type="entry name" value="Winged helix-like DNA-binding domain superfamily/Winged helix DNA-binding domain"/>
    <property type="match status" value="1"/>
</dbReference>
<dbReference type="Proteomes" id="UP000238479">
    <property type="component" value="Chromosome 7"/>
</dbReference>
<dbReference type="InterPro" id="IPR058922">
    <property type="entry name" value="WHD_DRP"/>
</dbReference>
<reference evidence="4 5" key="1">
    <citation type="journal article" date="2018" name="Nat. Genet.">
        <title>The Rosa genome provides new insights in the design of modern roses.</title>
        <authorList>
            <person name="Bendahmane M."/>
        </authorList>
    </citation>
    <scope>NUCLEOTIDE SEQUENCE [LARGE SCALE GENOMIC DNA]</scope>
    <source>
        <strain evidence="5">cv. Old Blush</strain>
    </source>
</reference>
<keyword evidence="1" id="KW-0677">Repeat</keyword>
<dbReference type="PANTHER" id="PTHR23155">
    <property type="entry name" value="DISEASE RESISTANCE PROTEIN RP"/>
    <property type="match status" value="1"/>
</dbReference>
<name>A0A2P6P8R5_ROSCH</name>
<protein>
    <recommendedName>
        <fullName evidence="3">Disease resistance protein winged helix domain-containing protein</fullName>
    </recommendedName>
</protein>
<proteinExistence type="predicted"/>
<dbReference type="EMBL" id="PDCK01000045">
    <property type="protein sequence ID" value="PRQ18323.1"/>
    <property type="molecule type" value="Genomic_DNA"/>
</dbReference>
<dbReference type="InterPro" id="IPR036388">
    <property type="entry name" value="WH-like_DNA-bd_sf"/>
</dbReference>
<comment type="caution">
    <text evidence="4">The sequence shown here is derived from an EMBL/GenBank/DDBJ whole genome shotgun (WGS) entry which is preliminary data.</text>
</comment>
<dbReference type="Gramene" id="PRQ18323">
    <property type="protein sequence ID" value="PRQ18323"/>
    <property type="gene ID" value="RchiOBHm_Chr7g0204711"/>
</dbReference>
<accession>A0A2P6P8R5</accession>
<dbReference type="Pfam" id="PF23559">
    <property type="entry name" value="WHD_DRP"/>
    <property type="match status" value="1"/>
</dbReference>
<gene>
    <name evidence="4" type="ORF">RchiOBHm_Chr7g0204711</name>
</gene>
<evidence type="ECO:0000259" key="3">
    <source>
        <dbReference type="Pfam" id="PF23559"/>
    </source>
</evidence>
<evidence type="ECO:0000313" key="5">
    <source>
        <dbReference type="Proteomes" id="UP000238479"/>
    </source>
</evidence>
<dbReference type="FunFam" id="1.10.10.10:FF:000322">
    <property type="entry name" value="Probable disease resistance protein At1g63360"/>
    <property type="match status" value="1"/>
</dbReference>
<dbReference type="OMA" id="QEMAIWI"/>